<evidence type="ECO:0000259" key="5">
    <source>
        <dbReference type="Pfam" id="PF00557"/>
    </source>
</evidence>
<organism evidence="8 9">
    <name type="scientific">Terrihabitans soli</name>
    <dbReference type="NCBI Taxonomy" id="708113"/>
    <lineage>
        <taxon>Bacteria</taxon>
        <taxon>Pseudomonadati</taxon>
        <taxon>Pseudomonadota</taxon>
        <taxon>Alphaproteobacteria</taxon>
        <taxon>Hyphomicrobiales</taxon>
        <taxon>Terrihabitans</taxon>
    </lineage>
</organism>
<keyword evidence="8" id="KW-0031">Aminopeptidase</keyword>
<dbReference type="RefSeq" id="WP_222875047.1">
    <property type="nucleotide sequence ID" value="NZ_AP023361.1"/>
</dbReference>
<evidence type="ECO:0000313" key="9">
    <source>
        <dbReference type="Proteomes" id="UP000515317"/>
    </source>
</evidence>
<evidence type="ECO:0000256" key="3">
    <source>
        <dbReference type="ARBA" id="ARBA00022801"/>
    </source>
</evidence>
<dbReference type="GO" id="GO:0005737">
    <property type="term" value="C:cytoplasm"/>
    <property type="evidence" value="ECO:0007669"/>
    <property type="project" value="UniProtKB-ARBA"/>
</dbReference>
<dbReference type="PANTHER" id="PTHR43763">
    <property type="entry name" value="XAA-PRO AMINOPEPTIDASE 1"/>
    <property type="match status" value="1"/>
</dbReference>
<dbReference type="Pfam" id="PF16188">
    <property type="entry name" value="Peptidase_M24_C"/>
    <property type="match status" value="1"/>
</dbReference>
<feature type="domain" description="Peptidase M24" evidence="5">
    <location>
        <begin position="324"/>
        <end position="534"/>
    </location>
</feature>
<evidence type="ECO:0000256" key="4">
    <source>
        <dbReference type="SAM" id="MobiDB-lite"/>
    </source>
</evidence>
<feature type="domain" description="Peptidase M24 C-terminal" evidence="7">
    <location>
        <begin position="545"/>
        <end position="604"/>
    </location>
</feature>
<evidence type="ECO:0000256" key="1">
    <source>
        <dbReference type="ARBA" id="ARBA00008766"/>
    </source>
</evidence>
<dbReference type="Pfam" id="PF16189">
    <property type="entry name" value="Creatinase_N_2"/>
    <property type="match status" value="1"/>
</dbReference>
<evidence type="ECO:0000313" key="8">
    <source>
        <dbReference type="EMBL" id="BCJ91399.1"/>
    </source>
</evidence>
<dbReference type="Gene3D" id="3.40.350.10">
    <property type="entry name" value="Creatinase/prolidase N-terminal domain"/>
    <property type="match status" value="2"/>
</dbReference>
<keyword evidence="2" id="KW-0479">Metal-binding</keyword>
<dbReference type="CDD" id="cd01085">
    <property type="entry name" value="APP"/>
    <property type="match status" value="1"/>
</dbReference>
<feature type="region of interest" description="Disordered" evidence="4">
    <location>
        <begin position="607"/>
        <end position="633"/>
    </location>
</feature>
<name>A0A6S6QQS8_9HYPH</name>
<protein>
    <submittedName>
        <fullName evidence="8">Aminopeptidase</fullName>
    </submittedName>
</protein>
<dbReference type="Pfam" id="PF01321">
    <property type="entry name" value="Creatinase_N"/>
    <property type="match status" value="1"/>
</dbReference>
<feature type="domain" description="Creatinase N-terminal" evidence="6">
    <location>
        <begin position="21"/>
        <end position="152"/>
    </location>
</feature>
<dbReference type="InterPro" id="IPR050422">
    <property type="entry name" value="X-Pro_aminopeptidase_P"/>
</dbReference>
<keyword evidence="9" id="KW-1185">Reference proteome</keyword>
<gene>
    <name evidence="8" type="ORF">IZ6_21340</name>
</gene>
<comment type="similarity">
    <text evidence="1">Belongs to the peptidase M24B family.</text>
</comment>
<keyword evidence="8" id="KW-0645">Protease</keyword>
<evidence type="ECO:0000256" key="2">
    <source>
        <dbReference type="ARBA" id="ARBA00022723"/>
    </source>
</evidence>
<dbReference type="InterPro" id="IPR029149">
    <property type="entry name" value="Creatin/AminoP/Spt16_N"/>
</dbReference>
<dbReference type="InterPro" id="IPR000587">
    <property type="entry name" value="Creatinase_N"/>
</dbReference>
<feature type="compositionally biased region" description="Basic residues" evidence="4">
    <location>
        <begin position="623"/>
        <end position="633"/>
    </location>
</feature>
<proteinExistence type="inferred from homology"/>
<evidence type="ECO:0000259" key="7">
    <source>
        <dbReference type="Pfam" id="PF16188"/>
    </source>
</evidence>
<dbReference type="SUPFAM" id="SSF53092">
    <property type="entry name" value="Creatinase/prolidase N-terminal domain"/>
    <property type="match status" value="2"/>
</dbReference>
<dbReference type="InterPro" id="IPR036005">
    <property type="entry name" value="Creatinase/aminopeptidase-like"/>
</dbReference>
<dbReference type="InterPro" id="IPR032416">
    <property type="entry name" value="Peptidase_M24_C"/>
</dbReference>
<dbReference type="SUPFAM" id="SSF55920">
    <property type="entry name" value="Creatinase/aminopeptidase"/>
    <property type="match status" value="1"/>
</dbReference>
<dbReference type="Proteomes" id="UP000515317">
    <property type="component" value="Chromosome"/>
</dbReference>
<accession>A0A6S6QQS8</accession>
<sequence>MFDSVFQSFDDSADSSRSKARLAVLRADMKRLGLFGFLVPRADAHQNEYVPASEERLAWLTGFTGSAGTALITLDQAVIFVDGRYTVQVRDQIDKTVVTPVNSGETSPSEWIRKNFSAGQVLGFDPWLHTADAVERLRKAVADAGAELKAVDENPIDISWTDRPEPPLAPVVEHPEKFAGESADKKLARLHTAVVNAKADAIVLTDPHEIAWLFNIRGGDVAHTPLPLAWAVIPVEGRPALLIDGRKLSNELRDHLEDLADVGEPSEFETLLNMLGGKKVMFDFGAGAERIRQVLNDTGATIVKTQSPIALMKAVKNGAEIRGTRAAHQRDGVAFAQFLFWLDTNLKKKKLDEIEAAEALEAFRRDTAKLKDISFPTISAAGPNAALPHYRVTRATNRKITPGLYLVDSGAQYQDGTTDITRTIAIGKVTKDMRDRYTRVLKGHIAIATAQFPKGATGAQLDPLARRALWEIGADFDHGTGHGVGSYLSVHEGPQRISKLGHTPLEPGMILSNEPGYYKEGAFGIRIENLVLVERSKLKTAERDFLSFETLTLAPIDTRPIDPKLLTKEEVAWLDAYHKRVASEIGPKLDPKTRAWLKAVCAPLLASAQKKPKKNDSKNAGRNSRKKRKPGRR</sequence>
<dbReference type="Gene3D" id="3.90.230.10">
    <property type="entry name" value="Creatinase/methionine aminopeptidase superfamily"/>
    <property type="match status" value="1"/>
</dbReference>
<dbReference type="InterPro" id="IPR000994">
    <property type="entry name" value="Pept_M24"/>
</dbReference>
<dbReference type="EMBL" id="AP023361">
    <property type="protein sequence ID" value="BCJ91399.1"/>
    <property type="molecule type" value="Genomic_DNA"/>
</dbReference>
<dbReference type="PANTHER" id="PTHR43763:SF6">
    <property type="entry name" value="XAA-PRO AMINOPEPTIDASE 1"/>
    <property type="match status" value="1"/>
</dbReference>
<keyword evidence="3" id="KW-0378">Hydrolase</keyword>
<dbReference type="InterPro" id="IPR033740">
    <property type="entry name" value="Pept_M24B"/>
</dbReference>
<reference evidence="8 9" key="1">
    <citation type="submission" date="2020-08" db="EMBL/GenBank/DDBJ databases">
        <title>Genome sequence of Rhizobiales bacterium strain IZ6.</title>
        <authorList>
            <person name="Nakai R."/>
            <person name="Naganuma T."/>
        </authorList>
    </citation>
    <scope>NUCLEOTIDE SEQUENCE [LARGE SCALE GENOMIC DNA]</scope>
    <source>
        <strain evidence="8 9">IZ6</strain>
    </source>
</reference>
<dbReference type="KEGG" id="tso:IZ6_21340"/>
<evidence type="ECO:0000259" key="6">
    <source>
        <dbReference type="Pfam" id="PF01321"/>
    </source>
</evidence>
<dbReference type="GO" id="GO:0070006">
    <property type="term" value="F:metalloaminopeptidase activity"/>
    <property type="evidence" value="ECO:0007669"/>
    <property type="project" value="InterPro"/>
</dbReference>
<dbReference type="GO" id="GO:0046872">
    <property type="term" value="F:metal ion binding"/>
    <property type="evidence" value="ECO:0007669"/>
    <property type="project" value="UniProtKB-KW"/>
</dbReference>
<dbReference type="FunFam" id="3.90.230.10:FF:000009">
    <property type="entry name" value="xaa-Pro aminopeptidase 2"/>
    <property type="match status" value="1"/>
</dbReference>
<dbReference type="Pfam" id="PF00557">
    <property type="entry name" value="Peptidase_M24"/>
    <property type="match status" value="1"/>
</dbReference>
<dbReference type="AlphaFoldDB" id="A0A6S6QQS8"/>